<gene>
    <name evidence="3" type="ORF">IAB74_07690</name>
</gene>
<dbReference type="Pfam" id="PF24547">
    <property type="entry name" value="DUF7601"/>
    <property type="match status" value="1"/>
</dbReference>
<keyword evidence="1" id="KW-0472">Membrane</keyword>
<evidence type="ECO:0000313" key="3">
    <source>
        <dbReference type="EMBL" id="HIQ68371.1"/>
    </source>
</evidence>
<dbReference type="Gene3D" id="2.60.40.1140">
    <property type="entry name" value="Collagen-binding surface protein Cna, B-type domain"/>
    <property type="match status" value="1"/>
</dbReference>
<dbReference type="PANTHER" id="PTHR31137">
    <property type="entry name" value="PROTEIN PSIB-RELATED-RELATED"/>
    <property type="match status" value="1"/>
</dbReference>
<evidence type="ECO:0000259" key="2">
    <source>
        <dbReference type="PROSITE" id="PS51820"/>
    </source>
</evidence>
<evidence type="ECO:0000256" key="1">
    <source>
        <dbReference type="SAM" id="Phobius"/>
    </source>
</evidence>
<feature type="transmembrane region" description="Helical" evidence="1">
    <location>
        <begin position="1098"/>
        <end position="1116"/>
    </location>
</feature>
<dbReference type="PANTHER" id="PTHR31137:SF5">
    <property type="entry name" value="PROTEIN PSIQ-RELATED"/>
    <property type="match status" value="1"/>
</dbReference>
<dbReference type="Proteomes" id="UP000886796">
    <property type="component" value="Unassembled WGS sequence"/>
</dbReference>
<sequence>MDDQQLLNRLEDGWGMGLPGAGEDIPLTREAVAELLPGAITAMTHSGEEVTLEIAWDMTALPEESIPDGDYSLTAALPEAYALTDEAEALAATLQVGGVETYTELELPSGDPPLSEHIINGLSPNGTTIDLFDYWITSQTAADVVDMEEEFINQGINANHALLFGKGMNVASELGSWNIWTGEEGPPWAGIVADTLGEDGFPVLNLAGKIDNASKLAGRNGTESLAYLFDTNRHDGKAAYTDVRGLLQVDEDGYYYYYSTKNYAVFYADANSFVLYDLPGVTPGGSSPVGQFFPFNAADEKVGNVEVNNKTYSLVNTQSSLNKSINHYFGMHMSTRFIQQNGGYTDRSHTTPVTYEFSGDDDIWIFIDGILVADLGGIHNTSSVKIDFASGEIEINDKSQPQKLGELLEYGTATLPDNTYHTLDFFYLERGNTDSNMNLKYNLVTIPESNLIKVDQLGEPVPGAEFKLYAANDPANPIAVGTTDHNGEFVFLNDKDMPITIEDLYRDYSNVGKGEESDLILAETRTPDGYRSSGKTGLYFYESKKGEVLLLSNSVWDKGSYAMPKVTSTAPKVIRSADDPDRTVTLSGYGAVENPLMFAVVFQKQGENWYPVSGDPVQGWKVWENSNWENVLAAALASPYLFQIASNGAYQVEVSNLPGDIRDYYHICMSETQAKYTIGYYYTSARTLAQANKENTWRIDSDPLKPEDSAYALERVFSMDLYVSNIKNRLLVQKVDEARNPVNEAEFYLYEASAMAIVGGKLQVKEGATYYDKVKTADIRNEILNLDGGGIFPTDGKVLKEGEYYLVEETPPYGYVANSTPVHIVVDNTGVYADAGTQNDGITVLRGVGSVMRSVVQFATDDGVDITLHDIMATRVTSGSYTDGSFAWSSADWETGDVLHLQYANENKMLDYGLYDTDVKGTLDNLTLATETGWSKLLIRQCYDHKGTEVPDPLKTDLGDRDLTNLFSGTVTVRVTNVRKIVDVIVEKKVTGNLGDHTKQFAFEVQSSLPMEKDANYNLSDDGKIATFSLAHNESVTLRVPVGALLTISETFGDYESTITVDDKPLKERYTVTDADTQTITVTNHKNVVIDTGIVLDALPYVVLLGIVAVGAILLLRRRRRRE</sequence>
<keyword evidence="1" id="KW-0812">Transmembrane</keyword>
<comment type="caution">
    <text evidence="3">The sequence shown here is derived from an EMBL/GenBank/DDBJ whole genome shotgun (WGS) entry which is preliminary data.</text>
</comment>
<dbReference type="InterPro" id="IPR041033">
    <property type="entry name" value="SpaA_PFL_dom_1"/>
</dbReference>
<dbReference type="InterPro" id="IPR037524">
    <property type="entry name" value="PA14/GLEYA"/>
</dbReference>
<feature type="domain" description="PA14" evidence="2">
    <location>
        <begin position="283"/>
        <end position="456"/>
    </location>
</feature>
<dbReference type="InterPro" id="IPR013783">
    <property type="entry name" value="Ig-like_fold"/>
</dbReference>
<accession>A0A9D0Z4C8</accession>
<protein>
    <recommendedName>
        <fullName evidence="2">PA14 domain-containing protein</fullName>
    </recommendedName>
</protein>
<dbReference type="PROSITE" id="PS51820">
    <property type="entry name" value="PA14"/>
    <property type="match status" value="1"/>
</dbReference>
<reference evidence="3" key="1">
    <citation type="submission" date="2020-10" db="EMBL/GenBank/DDBJ databases">
        <authorList>
            <person name="Gilroy R."/>
        </authorList>
    </citation>
    <scope>NUCLEOTIDE SEQUENCE</scope>
    <source>
        <strain evidence="3">13361</strain>
    </source>
</reference>
<proteinExistence type="predicted"/>
<dbReference type="EMBL" id="DVFK01000107">
    <property type="protein sequence ID" value="HIQ68371.1"/>
    <property type="molecule type" value="Genomic_DNA"/>
</dbReference>
<dbReference type="InterPro" id="IPR051154">
    <property type="entry name" value="Prespore-cell_inducing_factor"/>
</dbReference>
<evidence type="ECO:0000313" key="4">
    <source>
        <dbReference type="Proteomes" id="UP000886796"/>
    </source>
</evidence>
<dbReference type="Gene3D" id="2.60.40.10">
    <property type="entry name" value="Immunoglobulins"/>
    <property type="match status" value="2"/>
</dbReference>
<dbReference type="GO" id="GO:0005576">
    <property type="term" value="C:extracellular region"/>
    <property type="evidence" value="ECO:0007669"/>
    <property type="project" value="TreeGrafter"/>
</dbReference>
<reference evidence="3" key="2">
    <citation type="journal article" date="2021" name="PeerJ">
        <title>Extensive microbial diversity within the chicken gut microbiome revealed by metagenomics and culture.</title>
        <authorList>
            <person name="Gilroy R."/>
            <person name="Ravi A."/>
            <person name="Getino M."/>
            <person name="Pursley I."/>
            <person name="Horton D.L."/>
            <person name="Alikhan N.F."/>
            <person name="Baker D."/>
            <person name="Gharbi K."/>
            <person name="Hall N."/>
            <person name="Watson M."/>
            <person name="Adriaenssens E.M."/>
            <person name="Foster-Nyarko E."/>
            <person name="Jarju S."/>
            <person name="Secka A."/>
            <person name="Antonio M."/>
            <person name="Oren A."/>
            <person name="Chaudhuri R.R."/>
            <person name="La Ragione R."/>
            <person name="Hildebrand F."/>
            <person name="Pallen M.J."/>
        </authorList>
    </citation>
    <scope>NUCLEOTIDE SEQUENCE</scope>
    <source>
        <strain evidence="3">13361</strain>
    </source>
</reference>
<organism evidence="3 4">
    <name type="scientific">Candidatus Faecousia excrementigallinarum</name>
    <dbReference type="NCBI Taxonomy" id="2840806"/>
    <lineage>
        <taxon>Bacteria</taxon>
        <taxon>Bacillati</taxon>
        <taxon>Bacillota</taxon>
        <taxon>Clostridia</taxon>
        <taxon>Eubacteriales</taxon>
        <taxon>Oscillospiraceae</taxon>
        <taxon>Faecousia</taxon>
    </lineage>
</organism>
<dbReference type="Pfam" id="PF17802">
    <property type="entry name" value="SpaA"/>
    <property type="match status" value="1"/>
</dbReference>
<dbReference type="InterPro" id="IPR055382">
    <property type="entry name" value="DUF7601"/>
</dbReference>
<name>A0A9D0Z4C8_9FIRM</name>
<dbReference type="AlphaFoldDB" id="A0A9D0Z4C8"/>
<keyword evidence="1" id="KW-1133">Transmembrane helix</keyword>